<reference evidence="1 2" key="1">
    <citation type="submission" date="2014-09" db="EMBL/GenBank/DDBJ databases">
        <authorList>
            <person name="Ellenberger Sabrina"/>
        </authorList>
    </citation>
    <scope>NUCLEOTIDE SEQUENCE [LARGE SCALE GENOMIC DNA]</scope>
    <source>
        <strain evidence="1 2">CBS 412.66</strain>
    </source>
</reference>
<dbReference type="EMBL" id="LN729513">
    <property type="protein sequence ID" value="CEP13323.1"/>
    <property type="molecule type" value="Genomic_DNA"/>
</dbReference>
<dbReference type="Proteomes" id="UP000054107">
    <property type="component" value="Unassembled WGS sequence"/>
</dbReference>
<dbReference type="AlphaFoldDB" id="A0A0B7N4S8"/>
<keyword evidence="2" id="KW-1185">Reference proteome</keyword>
<organism evidence="1 2">
    <name type="scientific">Parasitella parasitica</name>
    <dbReference type="NCBI Taxonomy" id="35722"/>
    <lineage>
        <taxon>Eukaryota</taxon>
        <taxon>Fungi</taxon>
        <taxon>Fungi incertae sedis</taxon>
        <taxon>Mucoromycota</taxon>
        <taxon>Mucoromycotina</taxon>
        <taxon>Mucoromycetes</taxon>
        <taxon>Mucorales</taxon>
        <taxon>Mucorineae</taxon>
        <taxon>Mucoraceae</taxon>
        <taxon>Parasitella</taxon>
    </lineage>
</organism>
<accession>A0A0B7N4S8</accession>
<gene>
    <name evidence="1" type="primary">PARPA_07378.1 scaffold 27460</name>
</gene>
<dbReference type="OrthoDB" id="2267587at2759"/>
<proteinExistence type="predicted"/>
<evidence type="ECO:0000313" key="2">
    <source>
        <dbReference type="Proteomes" id="UP000054107"/>
    </source>
</evidence>
<name>A0A0B7N4S8_9FUNG</name>
<dbReference type="STRING" id="35722.A0A0B7N4S8"/>
<sequence>MDMIPIRLDHGMSKEFMRKFPNALLVNNAEDEERIRSYLDSLPSGHRDKMTFKQLMLKKPRWALKRMRRHVPTPDELHASVKALFDIYQDSKCAVSGFFLFDRRCKAVAANILDSIKRDHVSDPPGISWYYLLYTDKLRFPVYRCTRGTNSIEGVVQQNIVRKFASFNASPALTDCALADYILMHNIQVQYKLIL</sequence>
<protein>
    <submittedName>
        <fullName evidence="1">Uncharacterized protein</fullName>
    </submittedName>
</protein>
<evidence type="ECO:0000313" key="1">
    <source>
        <dbReference type="EMBL" id="CEP13323.1"/>
    </source>
</evidence>